<keyword evidence="1" id="KW-0812">Transmembrane</keyword>
<keyword evidence="4" id="KW-1185">Reference proteome</keyword>
<dbReference type="PANTHER" id="PTHR19353:SF19">
    <property type="entry name" value="DELTA(5) FATTY ACID DESATURASE C-RELATED"/>
    <property type="match status" value="1"/>
</dbReference>
<dbReference type="InterPro" id="IPR005804">
    <property type="entry name" value="FA_desaturase_dom"/>
</dbReference>
<feature type="transmembrane region" description="Helical" evidence="1">
    <location>
        <begin position="164"/>
        <end position="181"/>
    </location>
</feature>
<dbReference type="EMBL" id="JBIPKE010000015">
    <property type="protein sequence ID" value="MFH6983481.1"/>
    <property type="molecule type" value="Genomic_DNA"/>
</dbReference>
<dbReference type="Pfam" id="PF00487">
    <property type="entry name" value="FA_desaturase"/>
    <property type="match status" value="1"/>
</dbReference>
<comment type="caution">
    <text evidence="3">The sequence shown here is derived from an EMBL/GenBank/DDBJ whole genome shotgun (WGS) entry which is preliminary data.</text>
</comment>
<dbReference type="Proteomes" id="UP001610063">
    <property type="component" value="Unassembled WGS sequence"/>
</dbReference>
<sequence>MNPSNKITFQNSRRDFTVTLNRRVNEYFKINQISRYANREMIIKSIVMMSLYFGPYALILSGVVSGALLTLLMVVLMGLGLAGIGLCVMHDGNHGAYANKRWVNSMIGYSLNLIGANAFNWKVQHNLLHHSYTNVHEADEDISPRGALRFSSHAQWRWFHKYQFIYAWLLYGLMTIVWMFYKDFDQLLRYHKNGLIKSQKSNAIREWSILMTTKVIYVSYIFVLPLIFTSFLWWQVIIGIVLMHYITGFILAIIFQPAHVITGSEFPLPDENHSLQDNWAIHQLRTTTNFANNSRWFTWLVGGLNFQVEHHLFPGICHVHYRKVSGIVKDTAMEFGLPYKSVGTFAKALSGHLQLLKQLGRRQATAG</sequence>
<dbReference type="PIRSF" id="PIRSF015921">
    <property type="entry name" value="FA_sphinglp_des"/>
    <property type="match status" value="1"/>
</dbReference>
<dbReference type="CDD" id="cd03506">
    <property type="entry name" value="Delta6-FADS-like"/>
    <property type="match status" value="1"/>
</dbReference>
<dbReference type="PANTHER" id="PTHR19353">
    <property type="entry name" value="FATTY ACID DESATURASE 2"/>
    <property type="match status" value="1"/>
</dbReference>
<feature type="transmembrane region" description="Helical" evidence="1">
    <location>
        <begin position="101"/>
        <end position="119"/>
    </location>
</feature>
<proteinExistence type="predicted"/>
<accession>A0ABW7N826</accession>
<dbReference type="InterPro" id="IPR012171">
    <property type="entry name" value="Fatty_acid_desaturase"/>
</dbReference>
<evidence type="ECO:0000313" key="3">
    <source>
        <dbReference type="EMBL" id="MFH6983481.1"/>
    </source>
</evidence>
<gene>
    <name evidence="3" type="ORF">ACHKAR_08535</name>
</gene>
<evidence type="ECO:0000256" key="1">
    <source>
        <dbReference type="SAM" id="Phobius"/>
    </source>
</evidence>
<organism evidence="3 4">
    <name type="scientific">Marinoscillum luteum</name>
    <dbReference type="NCBI Taxonomy" id="861051"/>
    <lineage>
        <taxon>Bacteria</taxon>
        <taxon>Pseudomonadati</taxon>
        <taxon>Bacteroidota</taxon>
        <taxon>Cytophagia</taxon>
        <taxon>Cytophagales</taxon>
        <taxon>Reichenbachiellaceae</taxon>
        <taxon>Marinoscillum</taxon>
    </lineage>
</organism>
<evidence type="ECO:0000259" key="2">
    <source>
        <dbReference type="Pfam" id="PF00487"/>
    </source>
</evidence>
<feature type="transmembrane region" description="Helical" evidence="1">
    <location>
        <begin position="233"/>
        <end position="255"/>
    </location>
</feature>
<protein>
    <submittedName>
        <fullName evidence="3">Fatty acid desaturase family protein</fullName>
    </submittedName>
</protein>
<name>A0ABW7N826_9BACT</name>
<keyword evidence="1" id="KW-0472">Membrane</keyword>
<feature type="domain" description="Fatty acid desaturase" evidence="2">
    <location>
        <begin position="70"/>
        <end position="341"/>
    </location>
</feature>
<evidence type="ECO:0000313" key="4">
    <source>
        <dbReference type="Proteomes" id="UP001610063"/>
    </source>
</evidence>
<feature type="transmembrane region" description="Helical" evidence="1">
    <location>
        <begin position="66"/>
        <end position="89"/>
    </location>
</feature>
<keyword evidence="1" id="KW-1133">Transmembrane helix</keyword>
<reference evidence="3 4" key="1">
    <citation type="journal article" date="2013" name="Int. J. Syst. Evol. Microbiol.">
        <title>Marinoscillum luteum sp. nov., isolated from marine sediment.</title>
        <authorList>
            <person name="Cha I.T."/>
            <person name="Park S.J."/>
            <person name="Kim S.J."/>
            <person name="Kim J.G."/>
            <person name="Jung M.Y."/>
            <person name="Shin K.S."/>
            <person name="Kwon K.K."/>
            <person name="Yang S.H."/>
            <person name="Seo Y.S."/>
            <person name="Rhee S.K."/>
        </authorList>
    </citation>
    <scope>NUCLEOTIDE SEQUENCE [LARGE SCALE GENOMIC DNA]</scope>
    <source>
        <strain evidence="3 4">KCTC 23939</strain>
    </source>
</reference>
<feature type="transmembrane region" description="Helical" evidence="1">
    <location>
        <begin position="207"/>
        <end position="227"/>
    </location>
</feature>
<feature type="transmembrane region" description="Helical" evidence="1">
    <location>
        <begin position="41"/>
        <end position="60"/>
    </location>
</feature>
<dbReference type="RefSeq" id="WP_395417042.1">
    <property type="nucleotide sequence ID" value="NZ_JBIPKE010000015.1"/>
</dbReference>